<comment type="subunit">
    <text evidence="4">Heterodimer of a large and a small subunit.</text>
</comment>
<dbReference type="InterPro" id="IPR006656">
    <property type="entry name" value="Mopterin_OxRdtase"/>
</dbReference>
<protein>
    <recommendedName>
        <fullName evidence="5">trimethylamine-N-oxide reductase</fullName>
        <ecNumber evidence="5">1.7.2.3</ecNumber>
    </recommendedName>
</protein>
<keyword evidence="11" id="KW-0408">Iron</keyword>
<evidence type="ECO:0000259" key="13">
    <source>
        <dbReference type="Pfam" id="PF01568"/>
    </source>
</evidence>
<evidence type="ECO:0000259" key="14">
    <source>
        <dbReference type="Pfam" id="PF18364"/>
    </source>
</evidence>
<dbReference type="InterPro" id="IPR050612">
    <property type="entry name" value="Prok_Mopterin_Oxidored"/>
</dbReference>
<dbReference type="InterPro" id="IPR006658">
    <property type="entry name" value="BisC"/>
</dbReference>
<evidence type="ECO:0000256" key="11">
    <source>
        <dbReference type="ARBA" id="ARBA00023014"/>
    </source>
</evidence>
<dbReference type="PANTHER" id="PTHR43742:SF10">
    <property type="entry name" value="TRIMETHYLAMINE-N-OXIDE REDUCTASE 2"/>
    <property type="match status" value="1"/>
</dbReference>
<dbReference type="Gene3D" id="3.40.228.10">
    <property type="entry name" value="Dimethylsulfoxide Reductase, domain 2"/>
    <property type="match status" value="1"/>
</dbReference>
<keyword evidence="10" id="KW-0560">Oxidoreductase</keyword>
<comment type="subcellular location">
    <subcellularLocation>
        <location evidence="2">Periplasm</location>
    </subcellularLocation>
</comment>
<dbReference type="NCBIfam" id="TIGR00509">
    <property type="entry name" value="bisC_fam"/>
    <property type="match status" value="1"/>
</dbReference>
<dbReference type="Proteomes" id="UP001317742">
    <property type="component" value="Chromosome"/>
</dbReference>
<evidence type="ECO:0000256" key="4">
    <source>
        <dbReference type="ARBA" id="ARBA00011771"/>
    </source>
</evidence>
<dbReference type="SUPFAM" id="SSF53706">
    <property type="entry name" value="Formate dehydrogenase/DMSO reductase, domains 1-3"/>
    <property type="match status" value="1"/>
</dbReference>
<name>A0ABN6RXQ1_9BACT</name>
<dbReference type="PROSITE" id="PS00932">
    <property type="entry name" value="MOLYBDOPTERIN_PROK_3"/>
    <property type="match status" value="1"/>
</dbReference>
<keyword evidence="8" id="KW-0732">Signal</keyword>
<dbReference type="InterPro" id="IPR006655">
    <property type="entry name" value="Mopterin_OxRdtase_prok_CS"/>
</dbReference>
<dbReference type="Pfam" id="PF01568">
    <property type="entry name" value="Molydop_binding"/>
    <property type="match status" value="1"/>
</dbReference>
<keyword evidence="16" id="KW-1185">Reference proteome</keyword>
<comment type="cofactor">
    <cofactor evidence="1">
        <name>Mo-bis(molybdopterin guanine dinucleotide)</name>
        <dbReference type="ChEBI" id="CHEBI:60539"/>
    </cofactor>
</comment>
<accession>A0ABN6RXQ1</accession>
<evidence type="ECO:0000313" key="16">
    <source>
        <dbReference type="Proteomes" id="UP001317742"/>
    </source>
</evidence>
<gene>
    <name evidence="15" type="ORF">SYK_01010</name>
</gene>
<dbReference type="PROSITE" id="PS51318">
    <property type="entry name" value="TAT"/>
    <property type="match status" value="1"/>
</dbReference>
<dbReference type="CDD" id="cd02793">
    <property type="entry name" value="MopB_CT_DMSOR-BSOR-TMAOR"/>
    <property type="match status" value="1"/>
</dbReference>
<dbReference type="Gene3D" id="2.40.40.20">
    <property type="match status" value="1"/>
</dbReference>
<dbReference type="InterPro" id="IPR019546">
    <property type="entry name" value="TAT_signal_bac_arc"/>
</dbReference>
<evidence type="ECO:0000256" key="3">
    <source>
        <dbReference type="ARBA" id="ARBA00010312"/>
    </source>
</evidence>
<evidence type="ECO:0000256" key="9">
    <source>
        <dbReference type="ARBA" id="ARBA00022764"/>
    </source>
</evidence>
<evidence type="ECO:0000259" key="12">
    <source>
        <dbReference type="Pfam" id="PF00384"/>
    </source>
</evidence>
<evidence type="ECO:0000256" key="6">
    <source>
        <dbReference type="ARBA" id="ARBA00022505"/>
    </source>
</evidence>
<dbReference type="InterPro" id="IPR006657">
    <property type="entry name" value="MoPterin_dinucl-bd_dom"/>
</dbReference>
<evidence type="ECO:0000256" key="10">
    <source>
        <dbReference type="ARBA" id="ARBA00023002"/>
    </source>
</evidence>
<feature type="domain" description="Molybdopterin oxidoreductase" evidence="12">
    <location>
        <begin position="95"/>
        <end position="547"/>
    </location>
</feature>
<dbReference type="Pfam" id="PF00384">
    <property type="entry name" value="Molybdopterin"/>
    <property type="match status" value="1"/>
</dbReference>
<dbReference type="PROSITE" id="PS00490">
    <property type="entry name" value="MOLYBDOPTERIN_PROK_2"/>
    <property type="match status" value="1"/>
</dbReference>
<keyword evidence="9" id="KW-0574">Periplasm</keyword>
<evidence type="ECO:0000256" key="2">
    <source>
        <dbReference type="ARBA" id="ARBA00004418"/>
    </source>
</evidence>
<feature type="domain" description="Molybdopterin dinucleotide-binding" evidence="13">
    <location>
        <begin position="671"/>
        <end position="791"/>
    </location>
</feature>
<comment type="similarity">
    <text evidence="3">Belongs to the prokaryotic molybdopterin-containing oxidoreductase family.</text>
</comment>
<dbReference type="EMBL" id="AP026709">
    <property type="protein sequence ID" value="BDQ35741.1"/>
    <property type="molecule type" value="Genomic_DNA"/>
</dbReference>
<evidence type="ECO:0000256" key="8">
    <source>
        <dbReference type="ARBA" id="ARBA00022729"/>
    </source>
</evidence>
<keyword evidence="11" id="KW-0411">Iron-sulfur</keyword>
<keyword evidence="7" id="KW-0479">Metal-binding</keyword>
<reference evidence="15 16" key="1">
    <citation type="submission" date="2022-08" db="EMBL/GenBank/DDBJ databases">
        <title>Genome Sequence of the sulphate-reducing bacterium, Pseudodesulfovibrio sp. SYK.</title>
        <authorList>
            <person name="Kondo R."/>
            <person name="Kataoka T."/>
        </authorList>
    </citation>
    <scope>NUCLEOTIDE SEQUENCE [LARGE SCALE GENOMIC DNA]</scope>
    <source>
        <strain evidence="15 16">SYK</strain>
    </source>
</reference>
<dbReference type="PANTHER" id="PTHR43742">
    <property type="entry name" value="TRIMETHYLAMINE-N-OXIDE REDUCTASE"/>
    <property type="match status" value="1"/>
</dbReference>
<sequence>MTQSNQNNRPGMSRRQFLGYSAAAGVATSLLGPSMLGTAMAGSPEMNAGSCATFWGIFKLQAQNGKIVKSEPFGKDSSVNEMTTNMPGYVHSPARIKYPMVRKGFLKDGYKSDTSERGKGEFVRVSWDKAGELIADNLYRITKEYGQDSVYSTPSGWYMLGKVNSAGACMSRLSNLMGGFVRAVGDYSTGASQVIMPYVVGNMEVYSQQTSWPVIVENSDVVVIWGGNPMNTLRISWPAPTHKGIESFEELKKRGKRLIFIDPTRNESIQELGGEWIAPRPNTDVAMMLGIAYTVHEKGLTDKSFMEEYTSGFDKFLPYLLGESDGQPKTPEWAESVCGVPAKTMRELAEVFAKNRTILMSGWGIQRADHGEQPHWMLVTLACMLGQIGLPGGGFSIGHLYSNQGTPFANAPSVPGMSGGKTPEGAPTPIPTARNIDMLLNPGKIIDYNGRKVKYPDIKMIYNGFANSHTRQPQRESAIRAWQKPECIVVHEMFWTPTARMADIVLPISTPAECMDMTTSEDGRFLIPLKPAIKPQYESKPTFDAFAFVAGKLGIGSQFTEGKSGAQWLESFYNQAMADAKRKGLTMPAFKEFWDKGEILEFKVPESAKTWVRYNEYREDPLLEPLGTPSGKIEIYSNAIAKMGYDDCKAYPSWIEPTEWLGCEKAKTYPLHLMTSHPRHRLHSQMNHVKALRKLYTVQGREPVWISVEDAKARGIKDGEVVRIFNDRGAVLAGAMVTDNLRQGVVRLCEGGWYDPIEPGKSGSMCAYGSANVLTLDKGSSKLAQAVNANTSLVQIEKYKGKLPEITVFDAPKGTM</sequence>
<feature type="domain" description="Molybdopterin oxidoreductase N-terminal" evidence="14">
    <location>
        <begin position="52"/>
        <end position="91"/>
    </location>
</feature>
<evidence type="ECO:0000256" key="1">
    <source>
        <dbReference type="ARBA" id="ARBA00001942"/>
    </source>
</evidence>
<dbReference type="EC" id="1.7.2.3" evidence="5"/>
<evidence type="ECO:0000313" key="15">
    <source>
        <dbReference type="EMBL" id="BDQ35741.1"/>
    </source>
</evidence>
<dbReference type="Gene3D" id="3.90.55.10">
    <property type="entry name" value="Dimethylsulfoxide Reductase, domain 3"/>
    <property type="match status" value="1"/>
</dbReference>
<proteinExistence type="inferred from homology"/>
<dbReference type="InterPro" id="IPR009010">
    <property type="entry name" value="Asp_de-COase-like_dom_sf"/>
</dbReference>
<dbReference type="SUPFAM" id="SSF50692">
    <property type="entry name" value="ADC-like"/>
    <property type="match status" value="1"/>
</dbReference>
<organism evidence="15 16">
    <name type="scientific">Pseudodesulfovibrio nedwellii</name>
    <dbReference type="NCBI Taxonomy" id="2973072"/>
    <lineage>
        <taxon>Bacteria</taxon>
        <taxon>Pseudomonadati</taxon>
        <taxon>Thermodesulfobacteriota</taxon>
        <taxon>Desulfovibrionia</taxon>
        <taxon>Desulfovibrionales</taxon>
        <taxon>Desulfovibrionaceae</taxon>
    </lineage>
</organism>
<dbReference type="Gene3D" id="3.40.50.740">
    <property type="match status" value="1"/>
</dbReference>
<dbReference type="InterPro" id="IPR006311">
    <property type="entry name" value="TAT_signal"/>
</dbReference>
<dbReference type="InterPro" id="IPR041954">
    <property type="entry name" value="CT_DMSOR/BSOR/TMAOR"/>
</dbReference>
<dbReference type="InterPro" id="IPR041460">
    <property type="entry name" value="Molybdopterin_N"/>
</dbReference>
<evidence type="ECO:0000256" key="5">
    <source>
        <dbReference type="ARBA" id="ARBA00011885"/>
    </source>
</evidence>
<keyword evidence="6" id="KW-0500">Molybdenum</keyword>
<dbReference type="NCBIfam" id="TIGR01409">
    <property type="entry name" value="TAT_signal_seq"/>
    <property type="match status" value="1"/>
</dbReference>
<evidence type="ECO:0000256" key="7">
    <source>
        <dbReference type="ARBA" id="ARBA00022723"/>
    </source>
</evidence>
<dbReference type="Pfam" id="PF18364">
    <property type="entry name" value="Molybdopterin_N"/>
    <property type="match status" value="1"/>
</dbReference>